<dbReference type="EMBL" id="BLAG01000020">
    <property type="protein sequence ID" value="GES33550.1"/>
    <property type="molecule type" value="Genomic_DNA"/>
</dbReference>
<reference evidence="10 11" key="1">
    <citation type="submission" date="2019-10" db="EMBL/GenBank/DDBJ databases">
        <title>Whole genome shotgun sequence of Streptomyces angustmyceticus NBRC 3934.</title>
        <authorList>
            <person name="Hosoyama A."/>
            <person name="Ichikawa N."/>
            <person name="Kimura A."/>
            <person name="Kitahashi Y."/>
            <person name="Komaki H."/>
            <person name="Uohara A."/>
        </authorList>
    </citation>
    <scope>NUCLEOTIDE SEQUENCE [LARGE SCALE GENOMIC DNA]</scope>
    <source>
        <strain evidence="10 11">NBRC 3934</strain>
    </source>
</reference>
<dbReference type="RefSeq" id="WP_086720005.1">
    <property type="nucleotide sequence ID" value="NZ_BLAG01000020.1"/>
</dbReference>
<evidence type="ECO:0000256" key="4">
    <source>
        <dbReference type="ARBA" id="ARBA00022692"/>
    </source>
</evidence>
<dbReference type="GO" id="GO:0005886">
    <property type="term" value="C:plasma membrane"/>
    <property type="evidence" value="ECO:0007669"/>
    <property type="project" value="UniProtKB-SubCell"/>
</dbReference>
<evidence type="ECO:0000256" key="2">
    <source>
        <dbReference type="ARBA" id="ARBA00022448"/>
    </source>
</evidence>
<evidence type="ECO:0000256" key="5">
    <source>
        <dbReference type="ARBA" id="ARBA00022989"/>
    </source>
</evidence>
<dbReference type="PANTHER" id="PTHR23517">
    <property type="entry name" value="RESISTANCE PROTEIN MDTM, PUTATIVE-RELATED-RELATED"/>
    <property type="match status" value="1"/>
</dbReference>
<feature type="transmembrane region" description="Helical" evidence="8">
    <location>
        <begin position="57"/>
        <end position="80"/>
    </location>
</feature>
<dbReference type="Proteomes" id="UP000325598">
    <property type="component" value="Unassembled WGS sequence"/>
</dbReference>
<comment type="subcellular location">
    <subcellularLocation>
        <location evidence="1">Cell membrane</location>
        <topology evidence="1">Multi-pass membrane protein</topology>
    </subcellularLocation>
</comment>
<feature type="transmembrane region" description="Helical" evidence="8">
    <location>
        <begin position="392"/>
        <end position="412"/>
    </location>
</feature>
<evidence type="ECO:0000256" key="8">
    <source>
        <dbReference type="SAM" id="Phobius"/>
    </source>
</evidence>
<dbReference type="GO" id="GO:0022857">
    <property type="term" value="F:transmembrane transporter activity"/>
    <property type="evidence" value="ECO:0007669"/>
    <property type="project" value="InterPro"/>
</dbReference>
<feature type="transmembrane region" description="Helical" evidence="8">
    <location>
        <begin position="121"/>
        <end position="141"/>
    </location>
</feature>
<accession>A0A5J4LPP0</accession>
<evidence type="ECO:0000256" key="6">
    <source>
        <dbReference type="ARBA" id="ARBA00023136"/>
    </source>
</evidence>
<keyword evidence="6 8" id="KW-0472">Membrane</keyword>
<feature type="transmembrane region" description="Helical" evidence="8">
    <location>
        <begin position="265"/>
        <end position="288"/>
    </location>
</feature>
<dbReference type="SUPFAM" id="SSF103473">
    <property type="entry name" value="MFS general substrate transporter"/>
    <property type="match status" value="1"/>
</dbReference>
<dbReference type="OrthoDB" id="4109786at2"/>
<dbReference type="InterPro" id="IPR036259">
    <property type="entry name" value="MFS_trans_sf"/>
</dbReference>
<feature type="transmembrane region" description="Helical" evidence="8">
    <location>
        <begin position="181"/>
        <end position="199"/>
    </location>
</feature>
<dbReference type="GeneID" id="96750096"/>
<proteinExistence type="predicted"/>
<dbReference type="PROSITE" id="PS50850">
    <property type="entry name" value="MFS"/>
    <property type="match status" value="1"/>
</dbReference>
<evidence type="ECO:0000313" key="10">
    <source>
        <dbReference type="EMBL" id="GES33550.1"/>
    </source>
</evidence>
<dbReference type="Pfam" id="PF07690">
    <property type="entry name" value="MFS_1"/>
    <property type="match status" value="1"/>
</dbReference>
<protein>
    <submittedName>
        <fullName evidence="10">MFS transporter</fullName>
    </submittedName>
</protein>
<feature type="transmembrane region" description="Helical" evidence="8">
    <location>
        <begin position="92"/>
        <end position="115"/>
    </location>
</feature>
<feature type="domain" description="Major facilitator superfamily (MFS) profile" evidence="9">
    <location>
        <begin position="25"/>
        <end position="417"/>
    </location>
</feature>
<dbReference type="InterPro" id="IPR050171">
    <property type="entry name" value="MFS_Transporters"/>
</dbReference>
<keyword evidence="5 8" id="KW-1133">Transmembrane helix</keyword>
<keyword evidence="3" id="KW-1003">Cell membrane</keyword>
<dbReference type="AlphaFoldDB" id="A0A5J4LPP0"/>
<feature type="transmembrane region" description="Helical" evidence="8">
    <location>
        <begin position="300"/>
        <end position="318"/>
    </location>
</feature>
<evidence type="ECO:0000256" key="1">
    <source>
        <dbReference type="ARBA" id="ARBA00004651"/>
    </source>
</evidence>
<feature type="transmembrane region" description="Helical" evidence="8">
    <location>
        <begin position="29"/>
        <end position="51"/>
    </location>
</feature>
<keyword evidence="4 8" id="KW-0812">Transmembrane</keyword>
<name>A0A5J4LPP0_9ACTN</name>
<keyword evidence="2" id="KW-0813">Transport</keyword>
<evidence type="ECO:0000256" key="7">
    <source>
        <dbReference type="SAM" id="MobiDB-lite"/>
    </source>
</evidence>
<dbReference type="PANTHER" id="PTHR23517:SF2">
    <property type="entry name" value="MULTIDRUG RESISTANCE PROTEIN MDTH"/>
    <property type="match status" value="1"/>
</dbReference>
<feature type="transmembrane region" description="Helical" evidence="8">
    <location>
        <begin position="364"/>
        <end position="386"/>
    </location>
</feature>
<feature type="transmembrane region" description="Helical" evidence="8">
    <location>
        <begin position="237"/>
        <end position="259"/>
    </location>
</feature>
<keyword evidence="11" id="KW-1185">Reference proteome</keyword>
<feature type="region of interest" description="Disordered" evidence="7">
    <location>
        <begin position="419"/>
        <end position="444"/>
    </location>
</feature>
<organism evidence="10 11">
    <name type="scientific">Streptomyces angustmyceticus</name>
    <dbReference type="NCBI Taxonomy" id="285578"/>
    <lineage>
        <taxon>Bacteria</taxon>
        <taxon>Bacillati</taxon>
        <taxon>Actinomycetota</taxon>
        <taxon>Actinomycetes</taxon>
        <taxon>Kitasatosporales</taxon>
        <taxon>Streptomycetaceae</taxon>
        <taxon>Streptomyces</taxon>
    </lineage>
</organism>
<dbReference type="InterPro" id="IPR020846">
    <property type="entry name" value="MFS_dom"/>
</dbReference>
<evidence type="ECO:0000313" key="11">
    <source>
        <dbReference type="Proteomes" id="UP000325598"/>
    </source>
</evidence>
<evidence type="ECO:0000256" key="3">
    <source>
        <dbReference type="ARBA" id="ARBA00022475"/>
    </source>
</evidence>
<feature type="compositionally biased region" description="Low complexity" evidence="7">
    <location>
        <begin position="423"/>
        <end position="434"/>
    </location>
</feature>
<gene>
    <name evidence="10" type="ORF">San01_60380</name>
</gene>
<sequence length="444" mass="45882">MAPPQPPAAGQESLVARLGFPDLTGNGRFVAANVIDSLASGLVMAFMVVYFTGTTDLSLVSVGTSLTLGYALALPAPALAGWLLDRIGPRRVVAVGNLVSAVGFVSLLLAGSAWQIVATQLVVQTGASLYWTSGSALVALVAQEHDRTRWFAFIRALRNVGIGFGGAVAALAVAVADVNGLRALVALNAAGYLAAAWLITSWRPVRESAPDTSAPGAKAPPRAGYLMVLRDGAYMRLVAANVSFVLASMVLSILLGLYATDSLRVGAWVAGVLITLNTALVATTQTVASRWIERRRTTRVIALAAVVNAVAFTVFAVLGVLPSWAVAVGLPAAVIVYTLAEILGSPPMGELSVALAPAHARGRYLGVFQLSWTLGGVIAPAALTTLLSWGPAWPWLFLAAVSVLSVPLVLSLESRVRRGTDHASPPAGSAEPAPDTTALEGNPS</sequence>
<dbReference type="InterPro" id="IPR011701">
    <property type="entry name" value="MFS"/>
</dbReference>
<feature type="transmembrane region" description="Helical" evidence="8">
    <location>
        <begin position="153"/>
        <end position="175"/>
    </location>
</feature>
<feature type="transmembrane region" description="Helical" evidence="8">
    <location>
        <begin position="324"/>
        <end position="343"/>
    </location>
</feature>
<comment type="caution">
    <text evidence="10">The sequence shown here is derived from an EMBL/GenBank/DDBJ whole genome shotgun (WGS) entry which is preliminary data.</text>
</comment>
<dbReference type="Gene3D" id="1.20.1250.20">
    <property type="entry name" value="MFS general substrate transporter like domains"/>
    <property type="match status" value="1"/>
</dbReference>
<evidence type="ECO:0000259" key="9">
    <source>
        <dbReference type="PROSITE" id="PS50850"/>
    </source>
</evidence>